<name>A0A0G4FLY2_9ALVE</name>
<feature type="compositionally biased region" description="Basic and acidic residues" evidence="2">
    <location>
        <begin position="2863"/>
        <end position="2877"/>
    </location>
</feature>
<feature type="compositionally biased region" description="Basic and acidic residues" evidence="2">
    <location>
        <begin position="1448"/>
        <end position="1457"/>
    </location>
</feature>
<feature type="region of interest" description="Disordered" evidence="2">
    <location>
        <begin position="2122"/>
        <end position="2153"/>
    </location>
</feature>
<dbReference type="VEuPathDB" id="CryptoDB:Cvel_17618"/>
<feature type="region of interest" description="Disordered" evidence="2">
    <location>
        <begin position="2239"/>
        <end position="2259"/>
    </location>
</feature>
<keyword evidence="3" id="KW-0812">Transmembrane</keyword>
<accession>A0A0G4FLY2</accession>
<keyword evidence="3" id="KW-0472">Membrane</keyword>
<gene>
    <name evidence="5" type="ORF">Cvel_17618</name>
</gene>
<feature type="region of interest" description="Disordered" evidence="2">
    <location>
        <begin position="2839"/>
        <end position="2907"/>
    </location>
</feature>
<dbReference type="InterPro" id="IPR036770">
    <property type="entry name" value="Ankyrin_rpt-contain_sf"/>
</dbReference>
<evidence type="ECO:0000256" key="4">
    <source>
        <dbReference type="SAM" id="SignalP"/>
    </source>
</evidence>
<feature type="transmembrane region" description="Helical" evidence="3">
    <location>
        <begin position="2647"/>
        <end position="2670"/>
    </location>
</feature>
<feature type="compositionally biased region" description="Low complexity" evidence="2">
    <location>
        <begin position="189"/>
        <end position="198"/>
    </location>
</feature>
<dbReference type="PROSITE" id="PS50297">
    <property type="entry name" value="ANK_REP_REGION"/>
    <property type="match status" value="1"/>
</dbReference>
<feature type="compositionally biased region" description="Basic and acidic residues" evidence="2">
    <location>
        <begin position="1858"/>
        <end position="1871"/>
    </location>
</feature>
<evidence type="ECO:0000256" key="2">
    <source>
        <dbReference type="SAM" id="MobiDB-lite"/>
    </source>
</evidence>
<feature type="region of interest" description="Disordered" evidence="2">
    <location>
        <begin position="2529"/>
        <end position="2585"/>
    </location>
</feature>
<feature type="region of interest" description="Disordered" evidence="2">
    <location>
        <begin position="60"/>
        <end position="93"/>
    </location>
</feature>
<dbReference type="InterPro" id="IPR002110">
    <property type="entry name" value="Ankyrin_rpt"/>
</dbReference>
<dbReference type="PANTHER" id="PTHR11319">
    <property type="entry name" value="G PROTEIN-COUPLED RECEPTOR-RELATED"/>
    <property type="match status" value="1"/>
</dbReference>
<evidence type="ECO:0000313" key="5">
    <source>
        <dbReference type="EMBL" id="CEM14795.1"/>
    </source>
</evidence>
<protein>
    <submittedName>
        <fullName evidence="5">Uncharacterized protein</fullName>
    </submittedName>
</protein>
<dbReference type="Gene3D" id="1.25.40.20">
    <property type="entry name" value="Ankyrin repeat-containing domain"/>
    <property type="match status" value="1"/>
</dbReference>
<feature type="compositionally biased region" description="Polar residues" evidence="2">
    <location>
        <begin position="1244"/>
        <end position="1254"/>
    </location>
</feature>
<evidence type="ECO:0000256" key="1">
    <source>
        <dbReference type="PROSITE-ProRule" id="PRU00023"/>
    </source>
</evidence>
<feature type="compositionally biased region" description="Basic residues" evidence="2">
    <location>
        <begin position="1353"/>
        <end position="1364"/>
    </location>
</feature>
<dbReference type="PANTHER" id="PTHR11319:SF35">
    <property type="entry name" value="OUTER MEMBRANE PROTEIN PMPC-RELATED"/>
    <property type="match status" value="1"/>
</dbReference>
<sequence>MRWFELPRTVWLCLLLLLLLPQLSLGGWQKAYERSGAEGRQQKQKQSALVRWLQRRRALSLSSRDPGKQSLSARAPSALKLTSGPSTVGPLSIGEESNHLRERRAFFAGSGDDSFRFRGPLASDAEEGATESLSERAALQRRDRTPDILPLSESVNELNSSSSESVPAVHLAEGVTERSTDPLRPPSVLSLSSAAASAEGGDATEGRGNEPEGQLEETESLGRGSYASDGGCGMTGLRSEFGGCLSLRGIREVDATYSEFMKNSITNAISGWTLSILRKADKETLRANKMKKGTGSYFSKLTVLGQVDDPEWVLDEHKATEKMRDEGVGLLDAELVIPPFHFDHIALAALHGDPRFLRDVVEVLRETAWGLREDEKVKKDWEEKNITPDSPSDIKFQSDHWPLSLASIGCLNHELSFPGQPRCDPFALLRVPPDPSVLLELREIIEGAVLSPEERERDIWEEKQRLDAIWNPQPKASALLEETGKHNVSFLSEEAKATDELLGEVPSFSFSEAKKQKAPKLFFYRAEHLISLAISRQSFAVRFFLEAWGDHWRPRFGLPEKIALTAKFGPISMMEKFIQEWRDHPLLSKGEDHADCAKSGIVKAAFCPSVLQTPASAAPVDILWKTWEGNDRVAVGQGIFSDALLDSGGVFQWALPKGNLLDALALTVRKLSDVFHADGTPVVRVPPPRPPSPGVCCGDAKPRKAGTAKGCVTAALISRSGFGTHQRNQNVPCDCGSGAPVHIAAYRGDSVALKTLVEFGADIFRKDHLNRTVLHHIDLSTSTKSVGTMYLHVRSLALWQLGILGDETGPPSLQLFPQSLCRTSGEGTKGGNETKGEAQIHRLSSHQQQKSVIQTEDADCDGSRQLEVLLEEDAFGTRPGFYTFMRGRRWEAYIQYSATISQKPPKDWDSTMQMRASSTMFGFEPIGWKMIKSDLPAMQGITTLKRYFDINPDNYSDSDQASLLMWALSRGYLEIVRTLWTPRQWKQKCKKCRFLLGLEDKNEGGNMMAGSLPIHILAFKAHQLPDAGKMFTDLLALAGDLLIYTPNDYGLRPIQMAAGITGTEELLFLMLRLKDRGGLKDTGGRAELFSHMITDLLYERLTVWQGEKSLPESVGVSASLPSEELPLRESVRVRRSQLELSRTVSDVMEDTLMMLLKYLRLYGGRVDPLFLSESPSNPAPCLLREALKARTFLQRDAEERVELQVGQREGIDDKTQTTGEVSEDDQEDRDAAMEFIEETGWGGSTQKQQTSRQVNLKKHESLEGSQKGENEDGRQGTDARKTEAGRETRTGTGNAVSDPPSHPDTKLNPHFFFRGEVEEGAVLSSEWMRVEVMSRQEALMNPSGCIDMDRAGAKNKSKNPKGKVGKNFEEMWNSPVEVDAPLIACDLPSALWICLKHPSQQAAAGTNESVCAQKDEDETSMESRRLNKRLRARRCALLLRPFASSSELHADGGRRQAGETTGTFVEKEFEPEDGDASGKTNEEKLKSTQQKNTAGPDGGTFELCKRRRWLPELLGDTSILSLRHIYIGPKREEDSVLKWEGGVRPLLTCFSDEALLEGKRGEDREISEWRDEMENWNSALLVRLSGDMKMSTDGAPVALPRFELGDQGETTGNGTEAERRRKKLLKGPQILSALNLHTSRLVLDHLEIRGAPSFCVFAIDSEVILRNVRMSRCGQAASDLGLFPIARDRHRGARILEPLGGEVEGTTELGRPLTSTHLSLSLKFTIDPKTAYLMGSALMLIYNNVAEKSSVIQDCVFEDNAGGFQGGAVSVLVGPSVAVYRTAGLVIERSTMRRNLARVKGGALAVSSFAKMPRAFHVDIRDSLFEGNQALPDMARFEAAAAMLKEAEDESLFFDLKSHQDGQGDETKTEPHSSSSSSSGKTPTMLAAFILATAKLPGGDEIPLGSSGAIHSSTRITQKIFEDLAGRVGDSFPSLEILNCTLRNNGATNQAGALGAFATHVKLSECSFENNYLDSLIKPADNVAGALSVVQSEKRAWGTGVHLKKCTFEGNQVFAKGKYMATGAPDAFSVRSHGTIEMSSGCVAVTDVENSVVARAEASTDSLLRLEGLMTVCPHGHTAQHDRQRTGAGAIRFRSECTQCESPTFLIGRGSTMGFQTGSSADQFEAQKRNLEESQTTQRKGGTGQPLSSDSASSLSLSHVNRCASDCPLGASCRLGKNNVLALPGFWCVHTPPSSSSSSVDTVAVECKECPPGDKGKCFPSYNTEERCREESKNNLKGITTKDRGGLSEVSTSPSGFLQMPPLPAALTQHLGGEVQASESASRAFLGGSSRQWRAPPVSSFVSEGSTATRHPLGFSALESAQGPQAGGGNGGGSGISVRCSDAVKFDGTSSCHEHTDGPFCAECDQGSGFLTFVWSLGGTFVCHQTCGRELSDADLLAWTLALGFSALARNLFFVISGASNVGVMKSLLFFSNAVLILDLAPAGSGASRIVRRVAMGLSFFLQMEGNGSEAAVGEKLTWWQQLSVLCAGSNFSSLHLLFFPLWKTLVFPSVLLVMLLFHFLFASCGSSSSSTSHANEGGEMEEAEADRRAVQGPEEDCEQGEGQGERGALLGSTERGGGSEEGSVQGPFEKLLDILDRRYMQVFAFFVIDFYPTWLLLVAKALRCQDLPGGGGRVVWSAPVQGCSALWWWPALGVLVLLALVPLGLFVFVKRAVTVREWRLVRSVLQMLESCFKEKFNWWDSNFLLRRLLLVFVVSFVPGDGRQRALAQAVLALTLTAQTICEPFRRGLDNICEVTCLLILIFLCGLKRGDKATRAMAFDDAGENAGWLREIDLLGVSVLLTVPYVFLAVHYVGKAQAAVSLSEGGDFLGAGGEGVLKEEESAKSSGSNSRRRELEEAGPAGRDGEKMERAVLEGRKGSGGGRDGGTPAEGDMERTLSGQDKQAADS</sequence>
<feature type="region of interest" description="Disordered" evidence="2">
    <location>
        <begin position="1344"/>
        <end position="1366"/>
    </location>
</feature>
<reference evidence="5" key="1">
    <citation type="submission" date="2014-11" db="EMBL/GenBank/DDBJ databases">
        <authorList>
            <person name="Otto D Thomas"/>
            <person name="Naeem Raeece"/>
        </authorList>
    </citation>
    <scope>NUCLEOTIDE SEQUENCE</scope>
</reference>
<keyword evidence="1" id="KW-0040">ANK repeat</keyword>
<feature type="repeat" description="ANK" evidence="1">
    <location>
        <begin position="736"/>
        <end position="768"/>
    </location>
</feature>
<feature type="region of interest" description="Disordered" evidence="2">
    <location>
        <begin position="118"/>
        <end position="222"/>
    </location>
</feature>
<keyword evidence="3" id="KW-1133">Transmembrane helix</keyword>
<feature type="region of interest" description="Disordered" evidence="2">
    <location>
        <begin position="1203"/>
        <end position="1309"/>
    </location>
</feature>
<dbReference type="PROSITE" id="PS50088">
    <property type="entry name" value="ANK_REPEAT"/>
    <property type="match status" value="1"/>
</dbReference>
<dbReference type="EMBL" id="CDMZ01000460">
    <property type="protein sequence ID" value="CEM14795.1"/>
    <property type="molecule type" value="Genomic_DNA"/>
</dbReference>
<feature type="transmembrane region" description="Helical" evidence="3">
    <location>
        <begin position="2502"/>
        <end position="2522"/>
    </location>
</feature>
<feature type="signal peptide" evidence="4">
    <location>
        <begin position="1"/>
        <end position="26"/>
    </location>
</feature>
<organism evidence="5">
    <name type="scientific">Chromera velia CCMP2878</name>
    <dbReference type="NCBI Taxonomy" id="1169474"/>
    <lineage>
        <taxon>Eukaryota</taxon>
        <taxon>Sar</taxon>
        <taxon>Alveolata</taxon>
        <taxon>Colpodellida</taxon>
        <taxon>Chromeraceae</taxon>
        <taxon>Chromera</taxon>
    </lineage>
</organism>
<feature type="compositionally biased region" description="Low complexity" evidence="2">
    <location>
        <begin position="149"/>
        <end position="167"/>
    </location>
</feature>
<feature type="region of interest" description="Disordered" evidence="2">
    <location>
        <begin position="1448"/>
        <end position="1499"/>
    </location>
</feature>
<keyword evidence="4" id="KW-0732">Signal</keyword>
<feature type="compositionally biased region" description="Polar residues" evidence="2">
    <location>
        <begin position="2897"/>
        <end position="2907"/>
    </location>
</feature>
<feature type="chain" id="PRO_5005189271" evidence="4">
    <location>
        <begin position="27"/>
        <end position="2907"/>
    </location>
</feature>
<evidence type="ECO:0000256" key="3">
    <source>
        <dbReference type="SAM" id="Phobius"/>
    </source>
</evidence>
<feature type="transmembrane region" description="Helical" evidence="3">
    <location>
        <begin position="2600"/>
        <end position="2620"/>
    </location>
</feature>
<feature type="region of interest" description="Disordered" evidence="2">
    <location>
        <begin position="1858"/>
        <end position="1881"/>
    </location>
</feature>
<proteinExistence type="predicted"/>
<feature type="compositionally biased region" description="Basic and acidic residues" evidence="2">
    <location>
        <begin position="1257"/>
        <end position="1289"/>
    </location>
</feature>
<dbReference type="SUPFAM" id="SSF48403">
    <property type="entry name" value="Ankyrin repeat"/>
    <property type="match status" value="1"/>
</dbReference>
<dbReference type="PhylomeDB" id="A0A0G4FLY2"/>
<feature type="transmembrane region" description="Helical" evidence="3">
    <location>
        <begin position="2794"/>
        <end position="2813"/>
    </location>
</feature>